<keyword evidence="2" id="KW-1185">Reference proteome</keyword>
<organism evidence="1 2">
    <name type="scientific">Aspergillus cavernicola</name>
    <dbReference type="NCBI Taxonomy" id="176166"/>
    <lineage>
        <taxon>Eukaryota</taxon>
        <taxon>Fungi</taxon>
        <taxon>Dikarya</taxon>
        <taxon>Ascomycota</taxon>
        <taxon>Pezizomycotina</taxon>
        <taxon>Eurotiomycetes</taxon>
        <taxon>Eurotiomycetidae</taxon>
        <taxon>Eurotiales</taxon>
        <taxon>Aspergillaceae</taxon>
        <taxon>Aspergillus</taxon>
        <taxon>Aspergillus subgen. Nidulantes</taxon>
    </lineage>
</organism>
<protein>
    <submittedName>
        <fullName evidence="1">Uncharacterized protein</fullName>
    </submittedName>
</protein>
<evidence type="ECO:0000313" key="2">
    <source>
        <dbReference type="Proteomes" id="UP001610335"/>
    </source>
</evidence>
<proteinExistence type="predicted"/>
<sequence>MPLLIEMDQFVAHARDDTPMQIPVSEWIMGAVLPGAHFARAIMLTSVDVARESMEWMKGIPFKDTNFRVLVNGSSYCRSNSAISRVLAPLSDRICRIGWAMSTCSSTPESTPAIGRLVTPKTRELEILFLSNEPLVDKSNEKATDGGNEQPEYPRLPTTAVQKVCLHAFRINPTIRDISEPADGARTNC</sequence>
<gene>
    <name evidence="1" type="ORF">BDW59DRAFT_163838</name>
</gene>
<comment type="caution">
    <text evidence="1">The sequence shown here is derived from an EMBL/GenBank/DDBJ whole genome shotgun (WGS) entry which is preliminary data.</text>
</comment>
<dbReference type="Proteomes" id="UP001610335">
    <property type="component" value="Unassembled WGS sequence"/>
</dbReference>
<evidence type="ECO:0000313" key="1">
    <source>
        <dbReference type="EMBL" id="KAL2822245.1"/>
    </source>
</evidence>
<reference evidence="1 2" key="1">
    <citation type="submission" date="2024-07" db="EMBL/GenBank/DDBJ databases">
        <title>Section-level genome sequencing and comparative genomics of Aspergillus sections Usti and Cavernicolus.</title>
        <authorList>
            <consortium name="Lawrence Berkeley National Laboratory"/>
            <person name="Nybo J.L."/>
            <person name="Vesth T.C."/>
            <person name="Theobald S."/>
            <person name="Frisvad J.C."/>
            <person name="Larsen T.O."/>
            <person name="Kjaerboelling I."/>
            <person name="Rothschild-Mancinelli K."/>
            <person name="Lyhne E.K."/>
            <person name="Kogle M.E."/>
            <person name="Barry K."/>
            <person name="Clum A."/>
            <person name="Na H."/>
            <person name="Ledsgaard L."/>
            <person name="Lin J."/>
            <person name="Lipzen A."/>
            <person name="Kuo A."/>
            <person name="Riley R."/>
            <person name="Mondo S."/>
            <person name="LaButti K."/>
            <person name="Haridas S."/>
            <person name="Pangalinan J."/>
            <person name="Salamov A.A."/>
            <person name="Simmons B.A."/>
            <person name="Magnuson J.K."/>
            <person name="Chen J."/>
            <person name="Drula E."/>
            <person name="Henrissat B."/>
            <person name="Wiebenga A."/>
            <person name="Lubbers R.J."/>
            <person name="Gomes A.C."/>
            <person name="Makela M.R."/>
            <person name="Stajich J."/>
            <person name="Grigoriev I.V."/>
            <person name="Mortensen U.H."/>
            <person name="De vries R.P."/>
            <person name="Baker S.E."/>
            <person name="Andersen M.R."/>
        </authorList>
    </citation>
    <scope>NUCLEOTIDE SEQUENCE [LARGE SCALE GENOMIC DNA]</scope>
    <source>
        <strain evidence="1 2">CBS 600.67</strain>
    </source>
</reference>
<dbReference type="EMBL" id="JBFXLS010000059">
    <property type="protein sequence ID" value="KAL2822245.1"/>
    <property type="molecule type" value="Genomic_DNA"/>
</dbReference>
<name>A0ABR4I3D5_9EURO</name>
<accession>A0ABR4I3D5</accession>